<dbReference type="Gene3D" id="2.60.120.620">
    <property type="entry name" value="q2cbj1_9rhob like domain"/>
    <property type="match status" value="1"/>
</dbReference>
<dbReference type="Pfam" id="PF05721">
    <property type="entry name" value="PhyH"/>
    <property type="match status" value="1"/>
</dbReference>
<organism evidence="1 2">
    <name type="scientific">Sphingobacterium arenae</name>
    <dbReference type="NCBI Taxonomy" id="1280598"/>
    <lineage>
        <taxon>Bacteria</taxon>
        <taxon>Pseudomonadati</taxon>
        <taxon>Bacteroidota</taxon>
        <taxon>Sphingobacteriia</taxon>
        <taxon>Sphingobacteriales</taxon>
        <taxon>Sphingobacteriaceae</taxon>
        <taxon>Sphingobacterium</taxon>
    </lineage>
</organism>
<dbReference type="InterPro" id="IPR008775">
    <property type="entry name" value="Phytyl_CoA_dOase-like"/>
</dbReference>
<gene>
    <name evidence="1" type="ORF">H8B17_14125</name>
</gene>
<reference evidence="1 2" key="1">
    <citation type="submission" date="2020-08" db="EMBL/GenBank/DDBJ databases">
        <title>Sphingobacterium sp. DN00404 isolated from aquaculture water.</title>
        <authorList>
            <person name="Zhang M."/>
        </authorList>
    </citation>
    <scope>NUCLEOTIDE SEQUENCE [LARGE SCALE GENOMIC DNA]</scope>
    <source>
        <strain evidence="1 2">KCTC 32294</strain>
    </source>
</reference>
<dbReference type="EMBL" id="JACNYK010000003">
    <property type="protein sequence ID" value="MBD1426722.1"/>
    <property type="molecule type" value="Genomic_DNA"/>
</dbReference>
<dbReference type="SUPFAM" id="SSF51197">
    <property type="entry name" value="Clavaminate synthase-like"/>
    <property type="match status" value="1"/>
</dbReference>
<proteinExistence type="predicted"/>
<protein>
    <submittedName>
        <fullName evidence="1">Phytanoyl-CoA dioxygenase family protein</fullName>
    </submittedName>
</protein>
<evidence type="ECO:0000313" key="2">
    <source>
        <dbReference type="Proteomes" id="UP000606494"/>
    </source>
</evidence>
<sequence length="250" mass="29900">MTSNIYATQGYVVFKNFFKENELLKLEYILEKFHNIWLSNNQKDYKNGLINSHSITSSSYINEEERLFIFKFISKRNIEKIVGEIFPDEALFLNTQLFFEPFNQNQHNYWHRDIQYTGRSINEQKQKIKTENIVHFRIPLRRELGIELIPSTHKEWDTDEEFETRLSLNGRKPSDNLQRGKIIQMDRGDLLVFSANMIHRGLYGNNRLTFDIIFCDNTQDFKSFLNINDCPNTEEMESLKESKIFKKYII</sequence>
<dbReference type="GO" id="GO:0051213">
    <property type="term" value="F:dioxygenase activity"/>
    <property type="evidence" value="ECO:0007669"/>
    <property type="project" value="UniProtKB-KW"/>
</dbReference>
<dbReference type="Proteomes" id="UP000606494">
    <property type="component" value="Unassembled WGS sequence"/>
</dbReference>
<keyword evidence="2" id="KW-1185">Reference proteome</keyword>
<name>A0ABR7Y5Y4_9SPHI</name>
<evidence type="ECO:0000313" key="1">
    <source>
        <dbReference type="EMBL" id="MBD1426722.1"/>
    </source>
</evidence>
<keyword evidence="1" id="KW-0560">Oxidoreductase</keyword>
<accession>A0ABR7Y5Y4</accession>
<comment type="caution">
    <text evidence="1">The sequence shown here is derived from an EMBL/GenBank/DDBJ whole genome shotgun (WGS) entry which is preliminary data.</text>
</comment>
<dbReference type="RefSeq" id="WP_190309857.1">
    <property type="nucleotide sequence ID" value="NZ_JACNYK010000003.1"/>
</dbReference>
<keyword evidence="1" id="KW-0223">Dioxygenase</keyword>